<evidence type="ECO:0000259" key="2">
    <source>
        <dbReference type="PROSITE" id="PS50164"/>
    </source>
</evidence>
<accession>A0A1F4VBB3</accession>
<dbReference type="EMBL" id="MEVC01000021">
    <property type="protein sequence ID" value="OGC54512.1"/>
    <property type="molecule type" value="Genomic_DNA"/>
</dbReference>
<dbReference type="InterPro" id="IPR035901">
    <property type="entry name" value="GIY-YIG_endonuc_sf"/>
</dbReference>
<gene>
    <name evidence="3" type="ORF">A2797_00675</name>
</gene>
<dbReference type="InterPro" id="IPR050190">
    <property type="entry name" value="UPF0213_domain"/>
</dbReference>
<dbReference type="PANTHER" id="PTHR34477:SF1">
    <property type="entry name" value="UPF0213 PROTEIN YHBQ"/>
    <property type="match status" value="1"/>
</dbReference>
<dbReference type="AlphaFoldDB" id="A0A1F4VBB3"/>
<comment type="caution">
    <text evidence="3">The sequence shown here is derived from an EMBL/GenBank/DDBJ whole genome shotgun (WGS) entry which is preliminary data.</text>
</comment>
<reference evidence="3 4" key="1">
    <citation type="journal article" date="2016" name="Nat. Commun.">
        <title>Thousands of microbial genomes shed light on interconnected biogeochemical processes in an aquifer system.</title>
        <authorList>
            <person name="Anantharaman K."/>
            <person name="Brown C.T."/>
            <person name="Hug L.A."/>
            <person name="Sharon I."/>
            <person name="Castelle C.J."/>
            <person name="Probst A.J."/>
            <person name="Thomas B.C."/>
            <person name="Singh A."/>
            <person name="Wilkins M.J."/>
            <person name="Karaoz U."/>
            <person name="Brodie E.L."/>
            <person name="Williams K.H."/>
            <person name="Hubbard S.S."/>
            <person name="Banfield J.F."/>
        </authorList>
    </citation>
    <scope>NUCLEOTIDE SEQUENCE [LARGE SCALE GENOMIC DNA]</scope>
</reference>
<dbReference type="CDD" id="cd10449">
    <property type="entry name" value="GIY-YIG_SLX1_like"/>
    <property type="match status" value="1"/>
</dbReference>
<name>A0A1F4VBB3_UNCKA</name>
<evidence type="ECO:0000313" key="3">
    <source>
        <dbReference type="EMBL" id="OGC54512.1"/>
    </source>
</evidence>
<protein>
    <recommendedName>
        <fullName evidence="2">GIY-YIG domain-containing protein</fullName>
    </recommendedName>
</protein>
<dbReference type="Pfam" id="PF01541">
    <property type="entry name" value="GIY-YIG"/>
    <property type="match status" value="1"/>
</dbReference>
<dbReference type="Proteomes" id="UP000179005">
    <property type="component" value="Unassembled WGS sequence"/>
</dbReference>
<proteinExistence type="inferred from homology"/>
<organism evidence="3 4">
    <name type="scientific">candidate division WWE3 bacterium RIFCSPHIGHO2_01_FULL_48_15</name>
    <dbReference type="NCBI Taxonomy" id="1802619"/>
    <lineage>
        <taxon>Bacteria</taxon>
        <taxon>Katanobacteria</taxon>
    </lineage>
</organism>
<comment type="similarity">
    <text evidence="1">Belongs to the UPF0213 family.</text>
</comment>
<dbReference type="PROSITE" id="PS50164">
    <property type="entry name" value="GIY_YIG"/>
    <property type="match status" value="1"/>
</dbReference>
<dbReference type="SUPFAM" id="SSF82771">
    <property type="entry name" value="GIY-YIG endonuclease"/>
    <property type="match status" value="1"/>
</dbReference>
<evidence type="ECO:0000256" key="1">
    <source>
        <dbReference type="ARBA" id="ARBA00007435"/>
    </source>
</evidence>
<feature type="domain" description="GIY-YIG" evidence="2">
    <location>
        <begin position="1"/>
        <end position="75"/>
    </location>
</feature>
<dbReference type="InterPro" id="IPR000305">
    <property type="entry name" value="GIY-YIG_endonuc"/>
</dbReference>
<sequence>MHYVYLLLSQKDGNFYTGVTSDLHRRVQEHNDGKNLSTKSRVPLDLVYYEAYKLKADAEARERYLKTSMGKRVIKKQLAHYLDQIGRDKISYGIKAT</sequence>
<dbReference type="Gene3D" id="3.40.1440.10">
    <property type="entry name" value="GIY-YIG endonuclease"/>
    <property type="match status" value="1"/>
</dbReference>
<evidence type="ECO:0000313" key="4">
    <source>
        <dbReference type="Proteomes" id="UP000179005"/>
    </source>
</evidence>
<dbReference type="PANTHER" id="PTHR34477">
    <property type="entry name" value="UPF0213 PROTEIN YHBQ"/>
    <property type="match status" value="1"/>
</dbReference>
<dbReference type="STRING" id="1802619.A2797_00675"/>